<evidence type="ECO:0000313" key="3">
    <source>
        <dbReference type="Proteomes" id="UP001385951"/>
    </source>
</evidence>
<gene>
    <name evidence="2" type="ORF">QCA50_002601</name>
</gene>
<dbReference type="AlphaFoldDB" id="A0AAW0GI71"/>
<dbReference type="Proteomes" id="UP001385951">
    <property type="component" value="Unassembled WGS sequence"/>
</dbReference>
<evidence type="ECO:0000256" key="1">
    <source>
        <dbReference type="SAM" id="MobiDB-lite"/>
    </source>
</evidence>
<proteinExistence type="predicted"/>
<keyword evidence="3" id="KW-1185">Reference proteome</keyword>
<evidence type="ECO:0000313" key="2">
    <source>
        <dbReference type="EMBL" id="KAK7693036.1"/>
    </source>
</evidence>
<feature type="region of interest" description="Disordered" evidence="1">
    <location>
        <begin position="121"/>
        <end position="155"/>
    </location>
</feature>
<feature type="compositionally biased region" description="Polar residues" evidence="1">
    <location>
        <begin position="121"/>
        <end position="141"/>
    </location>
</feature>
<comment type="caution">
    <text evidence="2">The sequence shown here is derived from an EMBL/GenBank/DDBJ whole genome shotgun (WGS) entry which is preliminary data.</text>
</comment>
<name>A0AAW0GI71_9APHY</name>
<organism evidence="2 3">
    <name type="scientific">Cerrena zonata</name>
    <dbReference type="NCBI Taxonomy" id="2478898"/>
    <lineage>
        <taxon>Eukaryota</taxon>
        <taxon>Fungi</taxon>
        <taxon>Dikarya</taxon>
        <taxon>Basidiomycota</taxon>
        <taxon>Agaricomycotina</taxon>
        <taxon>Agaricomycetes</taxon>
        <taxon>Polyporales</taxon>
        <taxon>Cerrenaceae</taxon>
        <taxon>Cerrena</taxon>
    </lineage>
</organism>
<sequence>MHDLLTDRTIHNILRASVSGAVEFYAALFNKAQHPTIFLSWDNAYPYIVGYDDVTIVETETFVDAMVYLCDRPRTVTGVVHYQLTTPAIENETEHISLDSSQSTDAPGMSEVSTLASIPVASQNTSQDAPETSRTRQSPTVPAQPARGHAAHNDERTYVHVRNMRSHIVKSFTHRPSGRIPVLSLGQYADRLADTLGHTPSTIMRLHQISLDSRQRATPKHFFVNKMISYGMPHLDAELYWEMMELGPSRSFELRERMSLDVE</sequence>
<accession>A0AAW0GI71</accession>
<reference evidence="2 3" key="1">
    <citation type="submission" date="2022-09" db="EMBL/GenBank/DDBJ databases">
        <authorList>
            <person name="Palmer J.M."/>
        </authorList>
    </citation>
    <scope>NUCLEOTIDE SEQUENCE [LARGE SCALE GENOMIC DNA]</scope>
    <source>
        <strain evidence="2 3">DSM 7382</strain>
    </source>
</reference>
<protein>
    <submittedName>
        <fullName evidence="2">Uncharacterized protein</fullName>
    </submittedName>
</protein>
<dbReference type="EMBL" id="JASBNA010000003">
    <property type="protein sequence ID" value="KAK7693036.1"/>
    <property type="molecule type" value="Genomic_DNA"/>
</dbReference>